<dbReference type="InterPro" id="IPR011583">
    <property type="entry name" value="Chitinase_II/V-like_cat"/>
</dbReference>
<evidence type="ECO:0000256" key="8">
    <source>
        <dbReference type="SAM" id="SignalP"/>
    </source>
</evidence>
<dbReference type="InterPro" id="IPR029070">
    <property type="entry name" value="Chitinase_insertion_sf"/>
</dbReference>
<reference evidence="10 11" key="1">
    <citation type="submission" date="2019-06" db="EMBL/GenBank/DDBJ databases">
        <title>Genomic Encyclopedia of Archaeal and Bacterial Type Strains, Phase II (KMG-II): from individual species to whole genera.</title>
        <authorList>
            <person name="Goeker M."/>
        </authorList>
    </citation>
    <scope>NUCLEOTIDE SEQUENCE [LARGE SCALE GENOMIC DNA]</scope>
    <source>
        <strain evidence="10 11">DSM 24789</strain>
    </source>
</reference>
<feature type="signal peptide" evidence="8">
    <location>
        <begin position="1"/>
        <end position="19"/>
    </location>
</feature>
<evidence type="ECO:0000256" key="5">
    <source>
        <dbReference type="ARBA" id="ARBA00023024"/>
    </source>
</evidence>
<dbReference type="GO" id="GO:0006032">
    <property type="term" value="P:chitin catabolic process"/>
    <property type="evidence" value="ECO:0007669"/>
    <property type="project" value="UniProtKB-KW"/>
</dbReference>
<keyword evidence="6 7" id="KW-0326">Glycosidase</keyword>
<organism evidence="10 11">
    <name type="scientific">Flavobacterium branchiophilum</name>
    <dbReference type="NCBI Taxonomy" id="55197"/>
    <lineage>
        <taxon>Bacteria</taxon>
        <taxon>Pseudomonadati</taxon>
        <taxon>Bacteroidota</taxon>
        <taxon>Flavobacteriia</taxon>
        <taxon>Flavobacteriales</taxon>
        <taxon>Flavobacteriaceae</taxon>
        <taxon>Flavobacterium</taxon>
    </lineage>
</organism>
<keyword evidence="5" id="KW-0624">Polysaccharide degradation</keyword>
<keyword evidence="8" id="KW-0732">Signal</keyword>
<dbReference type="PANTHER" id="PTHR11177">
    <property type="entry name" value="CHITINASE"/>
    <property type="match status" value="1"/>
</dbReference>
<dbReference type="InterPro" id="IPR001579">
    <property type="entry name" value="Glyco_hydro_18_chit_AS"/>
</dbReference>
<dbReference type="InterPro" id="IPR050314">
    <property type="entry name" value="Glycosyl_Hydrlase_18"/>
</dbReference>
<comment type="similarity">
    <text evidence="2">Belongs to the glycosyl hydrolase 18 family. Chitinase class II subfamily.</text>
</comment>
<keyword evidence="5" id="KW-0119">Carbohydrate metabolism</keyword>
<proteinExistence type="inferred from homology"/>
<evidence type="ECO:0000256" key="2">
    <source>
        <dbReference type="ARBA" id="ARBA00009121"/>
    </source>
</evidence>
<dbReference type="Gene3D" id="2.60.40.10">
    <property type="entry name" value="Immunoglobulins"/>
    <property type="match status" value="1"/>
</dbReference>
<evidence type="ECO:0000259" key="9">
    <source>
        <dbReference type="PROSITE" id="PS51910"/>
    </source>
</evidence>
<feature type="domain" description="GH18" evidence="9">
    <location>
        <begin position="1037"/>
        <end position="1378"/>
    </location>
</feature>
<dbReference type="GO" id="GO:0008061">
    <property type="term" value="F:chitin binding"/>
    <property type="evidence" value="ECO:0007669"/>
    <property type="project" value="InterPro"/>
</dbReference>
<dbReference type="Gene3D" id="3.10.50.10">
    <property type="match status" value="1"/>
</dbReference>
<dbReference type="CDD" id="cd02871">
    <property type="entry name" value="GH18_chitinase_D-like"/>
    <property type="match status" value="1"/>
</dbReference>
<dbReference type="EC" id="3.2.1.14" evidence="3"/>
<evidence type="ECO:0000313" key="10">
    <source>
        <dbReference type="EMBL" id="TQM39695.1"/>
    </source>
</evidence>
<dbReference type="PROSITE" id="PS51910">
    <property type="entry name" value="GH18_2"/>
    <property type="match status" value="2"/>
</dbReference>
<comment type="caution">
    <text evidence="10">The sequence shown here is derived from an EMBL/GenBank/DDBJ whole genome shotgun (WGS) entry which is preliminary data.</text>
</comment>
<evidence type="ECO:0000256" key="7">
    <source>
        <dbReference type="RuleBase" id="RU000489"/>
    </source>
</evidence>
<dbReference type="EMBL" id="VFPJ01000001">
    <property type="protein sequence ID" value="TQM39695.1"/>
    <property type="molecule type" value="Genomic_DNA"/>
</dbReference>
<sequence length="1468" mass="161222">MKKKLSLILLFLCILNTFAQPQHSKKVVGYYAQWAIYGRDFNVWNIKANKITHLHYAFFGTDYNPSLPQQTKLKSLDTYADFEHNEGNHAWDAPYKGNFADLKKLKELYPHLKIIISLGGWTASQDFPAIAASPIARTALANSMSQMITQYPWIDGFDIDWEYPVIGGIDGIEQVAGTVRPAQPHTIDDNKNLVYLLKAMKQAMPSKLITAALGNNVNDVANQYIGPNNKVLFGMTEDLTSYTDYLTFFGYDFGGNWNDKTCYNAPLYGSNNLNDPLHNTVSSKVQSLENLTNIYLTNIGIPASKLIMGIPFYGKIFEGVSTANPSNPTLPGLYLAAPRVYPLGCSNYLQGPKGTWDTYTCEQTGAIEYCDLGGNIGSVPHHLLEANGALKTQAINLGWAKYWDNICKVPYLYNQNEHKFISFEDKQSIDEKVKFILAKDLAGGMIWELSQDERTTSPLLEQINTTFASNPVSVTIKFSNISNIPLQGVSVTLTKVSDGTTLSLVSDTDGRVVFSNISPFIAYTINYTKMGMFFLPSIITILNGELINNKTYDVKTSSQINSVSGSVKKASGTLIQNSTIQVKDVSGNILDTQNSQDGNFLFNSLLSGYDYYFTAVKPNYTFQPTHINNLSSNLLNTLIIGTPLVYNINGIVKNGANGISGATINITSNLGYSNNLTTDISGNYNIMNLEAGSNYTLTPSFQNLVFSPVNKTFDNLDGNKQQDFIANNFLISGYVKNGSTPIQNAIVKLVLPWTSNIAPYVELAATTDVTGFYKFENSSLIGYTVFSSLKLNTWENNNTNYYPTQYGSTQIPSTPSQFNFNTQQQAINFSFVNPINNNVISINNGSSFDINSTATMLINDGTTITSVTYTIAGQNYLSNVIGNNYSINYTPNLNLFGTTFPIIANVVASNGMTYSQTINVTLNCQGANCPNVSPTITLISPTNSTINQASGFQPILIKVKAIDTDGTITSVKLALNQGVEVNMTSIGNNEYSFTFTPTQYGNYSFVVTALDNSNASSIFNGNINVINSSFTPLPSGKIIMGYAHSWDNSSAPFLYFNQIKDKKFNLVVYSFIETVNGDGYTPQLTIETTKYLTNGVFDPIKLKNDISILKEQGIPVIVSIGGQNGHVELNTIAQKQTFVNGIKSIIDQYGFDGLDLDFEGGSMNFGAGNLSNFSYANISSYPKLKNVVDAFKEIKQFYGNQFILTCAPETFYVQVGHSTYSGIAGAFLPVLYNLKDELDLIAVQLYNTGSVSALNGTAYSQGTPDFLVSMTDMLATGFNVGNTGFHFPSIPASKLLVGIPACNAAAPAGGYINPNETIKALNYMINGTDYTGRSYTLQNGTLPNLRGVMTWSINWDATNNCSVADEFGNSYCNYFNLLSCQTLDTAFNNHNIENNVKFYLSNDKLYLDSSKHKIVNFQIFDIMGRSVKMISNLNLNKTNTDVTFSKGIYILKIDLDNGSSQSAKIIIN</sequence>
<dbReference type="Gene3D" id="3.20.20.80">
    <property type="entry name" value="Glycosidases"/>
    <property type="match status" value="2"/>
</dbReference>
<evidence type="ECO:0000256" key="6">
    <source>
        <dbReference type="ARBA" id="ARBA00023295"/>
    </source>
</evidence>
<comment type="catalytic activity">
    <reaction evidence="1">
        <text>Random endo-hydrolysis of N-acetyl-beta-D-glucosaminide (1-&gt;4)-beta-linkages in chitin and chitodextrins.</text>
        <dbReference type="EC" id="3.2.1.14"/>
    </reaction>
</comment>
<dbReference type="Pfam" id="PF00704">
    <property type="entry name" value="Glyco_hydro_18"/>
    <property type="match status" value="2"/>
</dbReference>
<dbReference type="RefSeq" id="WP_089080212.1">
    <property type="nucleotide sequence ID" value="NZ_VFPJ01000001.1"/>
</dbReference>
<dbReference type="InterPro" id="IPR017853">
    <property type="entry name" value="GH"/>
</dbReference>
<dbReference type="InterPro" id="IPR001223">
    <property type="entry name" value="Glyco_hydro18_cat"/>
</dbReference>
<keyword evidence="5" id="KW-0146">Chitin degradation</keyword>
<gene>
    <name evidence="10" type="ORF">BC670_0518</name>
</gene>
<dbReference type="SMART" id="SM00636">
    <property type="entry name" value="Glyco_18"/>
    <property type="match status" value="1"/>
</dbReference>
<dbReference type="PANTHER" id="PTHR11177:SF317">
    <property type="entry name" value="CHITINASE 12-RELATED"/>
    <property type="match status" value="1"/>
</dbReference>
<dbReference type="InterPro" id="IPR013783">
    <property type="entry name" value="Ig-like_fold"/>
</dbReference>
<dbReference type="GO" id="GO:0005975">
    <property type="term" value="P:carbohydrate metabolic process"/>
    <property type="evidence" value="ECO:0007669"/>
    <property type="project" value="InterPro"/>
</dbReference>
<dbReference type="SUPFAM" id="SSF54556">
    <property type="entry name" value="Chitinase insertion domain"/>
    <property type="match status" value="1"/>
</dbReference>
<evidence type="ECO:0000313" key="11">
    <source>
        <dbReference type="Proteomes" id="UP000320773"/>
    </source>
</evidence>
<evidence type="ECO:0000256" key="1">
    <source>
        <dbReference type="ARBA" id="ARBA00000822"/>
    </source>
</evidence>
<keyword evidence="4 7" id="KW-0378">Hydrolase</keyword>
<feature type="chain" id="PRO_5022099334" description="chitinase" evidence="8">
    <location>
        <begin position="20"/>
        <end position="1468"/>
    </location>
</feature>
<dbReference type="SUPFAM" id="SSF49478">
    <property type="entry name" value="Cna protein B-type domain"/>
    <property type="match status" value="3"/>
</dbReference>
<dbReference type="GO" id="GO:0005576">
    <property type="term" value="C:extracellular region"/>
    <property type="evidence" value="ECO:0007669"/>
    <property type="project" value="TreeGrafter"/>
</dbReference>
<feature type="domain" description="GH18" evidence="9">
    <location>
        <begin position="25"/>
        <end position="470"/>
    </location>
</feature>
<name>A0A543G0V7_9FLAO</name>
<dbReference type="Proteomes" id="UP000320773">
    <property type="component" value="Unassembled WGS sequence"/>
</dbReference>
<protein>
    <recommendedName>
        <fullName evidence="3">chitinase</fullName>
        <ecNumber evidence="3">3.2.1.14</ecNumber>
    </recommendedName>
</protein>
<accession>A0A543G0V7</accession>
<dbReference type="SUPFAM" id="SSF51445">
    <property type="entry name" value="(Trans)glycosidases"/>
    <property type="match status" value="2"/>
</dbReference>
<evidence type="ECO:0000256" key="3">
    <source>
        <dbReference type="ARBA" id="ARBA00012729"/>
    </source>
</evidence>
<dbReference type="GO" id="GO:0008843">
    <property type="term" value="F:endochitinase activity"/>
    <property type="evidence" value="ECO:0007669"/>
    <property type="project" value="UniProtKB-EC"/>
</dbReference>
<evidence type="ECO:0000256" key="4">
    <source>
        <dbReference type="ARBA" id="ARBA00022801"/>
    </source>
</evidence>
<dbReference type="PROSITE" id="PS01095">
    <property type="entry name" value="GH18_1"/>
    <property type="match status" value="2"/>
</dbReference>